<organism evidence="1 2">
    <name type="scientific">Aquimarina atlantica</name>
    <dbReference type="NCBI Taxonomy" id="1317122"/>
    <lineage>
        <taxon>Bacteria</taxon>
        <taxon>Pseudomonadati</taxon>
        <taxon>Bacteroidota</taxon>
        <taxon>Flavobacteriia</taxon>
        <taxon>Flavobacteriales</taxon>
        <taxon>Flavobacteriaceae</taxon>
        <taxon>Aquimarina</taxon>
    </lineage>
</organism>
<dbReference type="Proteomes" id="UP000023541">
    <property type="component" value="Unassembled WGS sequence"/>
</dbReference>
<keyword evidence="2" id="KW-1185">Reference proteome</keyword>
<dbReference type="EMBL" id="AQRA01000005">
    <property type="protein sequence ID" value="EZH73512.1"/>
    <property type="molecule type" value="Genomic_DNA"/>
</dbReference>
<gene>
    <name evidence="1" type="ORF">ATO12_16375</name>
</gene>
<accession>A0A023BU22</accession>
<dbReference type="eggNOG" id="ENOG5032YD9">
    <property type="taxonomic scope" value="Bacteria"/>
</dbReference>
<protein>
    <submittedName>
        <fullName evidence="1">Uncharacterized protein</fullName>
    </submittedName>
</protein>
<evidence type="ECO:0000313" key="1">
    <source>
        <dbReference type="EMBL" id="EZH73512.1"/>
    </source>
</evidence>
<dbReference type="RefSeq" id="WP_034242207.1">
    <property type="nucleotide sequence ID" value="NZ_AQRA01000005.1"/>
</dbReference>
<dbReference type="AlphaFoldDB" id="A0A023BU22"/>
<proteinExistence type="predicted"/>
<comment type="caution">
    <text evidence="1">The sequence shown here is derived from an EMBL/GenBank/DDBJ whole genome shotgun (WGS) entry which is preliminary data.</text>
</comment>
<dbReference type="STRING" id="1317122.ATO12_16375"/>
<reference evidence="1 2" key="1">
    <citation type="submission" date="2014-04" db="EMBL/GenBank/DDBJ databases">
        <title>Aquimarina sp. 22II-S11-z7 Genome Sequencing.</title>
        <authorList>
            <person name="Lai Q."/>
        </authorList>
    </citation>
    <scope>NUCLEOTIDE SEQUENCE [LARGE SCALE GENOMIC DNA]</scope>
    <source>
        <strain evidence="1 2">22II-S11-z7</strain>
    </source>
</reference>
<evidence type="ECO:0000313" key="2">
    <source>
        <dbReference type="Proteomes" id="UP000023541"/>
    </source>
</evidence>
<name>A0A023BU22_9FLAO</name>
<sequence>MELLIFRTDIKSKKKVKSLKPVLNNHSDIIDWSIDLEDIDNVLRIEATTNLSEGDVIDLVEIQGFYIKTLSD</sequence>
<dbReference type="OrthoDB" id="1036397at2"/>